<dbReference type="Gene3D" id="1.10.510.10">
    <property type="entry name" value="Transferase(Phosphotransferase) domain 1"/>
    <property type="match status" value="1"/>
</dbReference>
<dbReference type="InterPro" id="IPR011009">
    <property type="entry name" value="Kinase-like_dom_sf"/>
</dbReference>
<dbReference type="SUPFAM" id="SSF56112">
    <property type="entry name" value="Protein kinase-like (PK-like)"/>
    <property type="match status" value="1"/>
</dbReference>
<proteinExistence type="predicted"/>
<feature type="region of interest" description="Disordered" evidence="1">
    <location>
        <begin position="214"/>
        <end position="233"/>
    </location>
</feature>
<dbReference type="EMBL" id="HBII01028118">
    <property type="protein sequence ID" value="CAE0352846.1"/>
    <property type="molecule type" value="Transcribed_RNA"/>
</dbReference>
<evidence type="ECO:0000313" key="2">
    <source>
        <dbReference type="EMBL" id="CAE0352846.1"/>
    </source>
</evidence>
<organism evidence="2">
    <name type="scientific">Euplotes harpa</name>
    <dbReference type="NCBI Taxonomy" id="151035"/>
    <lineage>
        <taxon>Eukaryota</taxon>
        <taxon>Sar</taxon>
        <taxon>Alveolata</taxon>
        <taxon>Ciliophora</taxon>
        <taxon>Intramacronucleata</taxon>
        <taxon>Spirotrichea</taxon>
        <taxon>Hypotrichia</taxon>
        <taxon>Euplotida</taxon>
        <taxon>Euplotidae</taxon>
        <taxon>Euplotes</taxon>
    </lineage>
</organism>
<gene>
    <name evidence="2" type="ORF">EHAR0213_LOCUS11762</name>
</gene>
<name>A0A7S3JGZ2_9SPIT</name>
<dbReference type="AlphaFoldDB" id="A0A7S3JGZ2"/>
<accession>A0A7S3JGZ2</accession>
<feature type="compositionally biased region" description="Basic and acidic residues" evidence="1">
    <location>
        <begin position="181"/>
        <end position="192"/>
    </location>
</feature>
<protein>
    <submittedName>
        <fullName evidence="2">Uncharacterized protein</fullName>
    </submittedName>
</protein>
<evidence type="ECO:0000256" key="1">
    <source>
        <dbReference type="SAM" id="MobiDB-lite"/>
    </source>
</evidence>
<reference evidence="2" key="1">
    <citation type="submission" date="2021-01" db="EMBL/GenBank/DDBJ databases">
        <authorList>
            <person name="Corre E."/>
            <person name="Pelletier E."/>
            <person name="Niang G."/>
            <person name="Scheremetjew M."/>
            <person name="Finn R."/>
            <person name="Kale V."/>
            <person name="Holt S."/>
            <person name="Cochrane G."/>
            <person name="Meng A."/>
            <person name="Brown T."/>
            <person name="Cohen L."/>
        </authorList>
    </citation>
    <scope>NUCLEOTIDE SEQUENCE</scope>
    <source>
        <strain evidence="2">FSP1.4</strain>
    </source>
</reference>
<sequence length="233" mass="25325">MPDAPPEAINLLNKILVFDPNERLTAQQCLEHEFFDGVLMDMTTSSKNAFKKMIVPSKIARRSSKIFDKEKEESIPIGYKALDNGKSSTERRISIAKLECRSELKNEIGGGFFVRKTMKSPSTPGSSDSHTFGGKFGSKKMLGLKPQGGIQKSIDKSADGFGLYGGRENRFGIPPTGSESRNLKFEESEHRKSTNYAPSIPISSSLLVGGARPGLGGGGLTRTNALSLGRHQM</sequence>
<feature type="region of interest" description="Disordered" evidence="1">
    <location>
        <begin position="169"/>
        <end position="199"/>
    </location>
</feature>